<reference evidence="9" key="1">
    <citation type="submission" date="2016-03" db="EMBL/GenBank/DDBJ databases">
        <authorList>
            <person name="Devillers Hugo."/>
        </authorList>
    </citation>
    <scope>NUCLEOTIDE SEQUENCE [LARGE SCALE GENOMIC DNA]</scope>
</reference>
<accession>A0A1G4KHB0</accession>
<dbReference type="GO" id="GO:0005739">
    <property type="term" value="C:mitochondrion"/>
    <property type="evidence" value="ECO:0007669"/>
    <property type="project" value="UniProtKB-SubCell"/>
</dbReference>
<feature type="region of interest" description="Disordered" evidence="6">
    <location>
        <begin position="102"/>
        <end position="128"/>
    </location>
</feature>
<dbReference type="SMART" id="SM01238">
    <property type="entry name" value="IGR"/>
    <property type="match status" value="1"/>
</dbReference>
<feature type="domain" description="Small ribosomal subunit protein mS41 SAM" evidence="7">
    <location>
        <begin position="38"/>
        <end position="94"/>
    </location>
</feature>
<evidence type="ECO:0000256" key="5">
    <source>
        <dbReference type="ARBA" id="ARBA00035341"/>
    </source>
</evidence>
<dbReference type="Proteomes" id="UP000189911">
    <property type="component" value="Chromosome G"/>
</dbReference>
<proteinExistence type="inferred from homology"/>
<sequence>MNSIRSSRRLFSCCSTVLRANKAAARTIPSPSEQVPTVEAFLGKIGRKCDEHSDLFENKWENLFSWDTRILKEKGVGPQQRKYIMSQVERLRKKEPIREIKEGKKSFLGGERDRKENVAKMRAEQRNA</sequence>
<dbReference type="Pfam" id="PF09597">
    <property type="entry name" value="SAM_Ribosomal_mS41"/>
    <property type="match status" value="1"/>
</dbReference>
<dbReference type="PANTHER" id="PTHR28235">
    <property type="entry name" value="PROTEIN FYV4, MITOCHONDRIAL"/>
    <property type="match status" value="1"/>
</dbReference>
<evidence type="ECO:0000256" key="2">
    <source>
        <dbReference type="ARBA" id="ARBA00010492"/>
    </source>
</evidence>
<evidence type="ECO:0000259" key="7">
    <source>
        <dbReference type="SMART" id="SM01238"/>
    </source>
</evidence>
<dbReference type="InterPro" id="IPR019083">
    <property type="entry name" value="SAM_Ribosomal_mS41"/>
</dbReference>
<keyword evidence="9" id="KW-1185">Reference proteome</keyword>
<evidence type="ECO:0000313" key="8">
    <source>
        <dbReference type="EMBL" id="SCV03885.1"/>
    </source>
</evidence>
<dbReference type="OrthoDB" id="18595at2759"/>
<dbReference type="EMBL" id="LT598453">
    <property type="protein sequence ID" value="SCV03885.1"/>
    <property type="molecule type" value="Genomic_DNA"/>
</dbReference>
<comment type="subcellular location">
    <subcellularLocation>
        <location evidence="1">Mitochondrion</location>
    </subcellularLocation>
</comment>
<organism evidence="8 9">
    <name type="scientific">Lachancea nothofagi CBS 11611</name>
    <dbReference type="NCBI Taxonomy" id="1266666"/>
    <lineage>
        <taxon>Eukaryota</taxon>
        <taxon>Fungi</taxon>
        <taxon>Dikarya</taxon>
        <taxon>Ascomycota</taxon>
        <taxon>Saccharomycotina</taxon>
        <taxon>Saccharomycetes</taxon>
        <taxon>Saccharomycetales</taxon>
        <taxon>Saccharomycetaceae</taxon>
        <taxon>Lachancea</taxon>
    </lineage>
</organism>
<evidence type="ECO:0000256" key="3">
    <source>
        <dbReference type="ARBA" id="ARBA00023128"/>
    </source>
</evidence>
<evidence type="ECO:0000256" key="4">
    <source>
        <dbReference type="ARBA" id="ARBA00035129"/>
    </source>
</evidence>
<dbReference type="AlphaFoldDB" id="A0A1G4KHB0"/>
<gene>
    <name evidence="8" type="ORF">LANO_0G06854G</name>
</gene>
<name>A0A1G4KHB0_9SACH</name>
<evidence type="ECO:0000313" key="9">
    <source>
        <dbReference type="Proteomes" id="UP000189911"/>
    </source>
</evidence>
<comment type="similarity">
    <text evidence="2">Belongs to the mitochondrion-specific ribosomal protein mS41 family.</text>
</comment>
<keyword evidence="3" id="KW-0496">Mitochondrion</keyword>
<protein>
    <recommendedName>
        <fullName evidence="4">Small ribosomal subunit protein mS41</fullName>
    </recommendedName>
    <alternativeName>
        <fullName evidence="5">Protein FYV4, mitochondrial</fullName>
    </alternativeName>
</protein>
<dbReference type="InterPro" id="IPR039603">
    <property type="entry name" value="Ribosomal_mS41"/>
</dbReference>
<dbReference type="PANTHER" id="PTHR28235:SF1">
    <property type="entry name" value="SMALL RIBOSOMAL SUBUNIT PROTEIN MS41"/>
    <property type="match status" value="1"/>
</dbReference>
<evidence type="ECO:0000256" key="1">
    <source>
        <dbReference type="ARBA" id="ARBA00004173"/>
    </source>
</evidence>
<evidence type="ECO:0000256" key="6">
    <source>
        <dbReference type="SAM" id="MobiDB-lite"/>
    </source>
</evidence>